<organism evidence="4 5">
    <name type="scientific">Mycolicibacterium grossiae</name>
    <dbReference type="NCBI Taxonomy" id="1552759"/>
    <lineage>
        <taxon>Bacteria</taxon>
        <taxon>Bacillati</taxon>
        <taxon>Actinomycetota</taxon>
        <taxon>Actinomycetes</taxon>
        <taxon>Mycobacteriales</taxon>
        <taxon>Mycobacteriaceae</taxon>
        <taxon>Mycolicibacterium</taxon>
    </lineage>
</organism>
<evidence type="ECO:0000259" key="3">
    <source>
        <dbReference type="SMART" id="SM00062"/>
    </source>
</evidence>
<dbReference type="AlphaFoldDB" id="A0A1E8Q745"/>
<dbReference type="CDD" id="cd01004">
    <property type="entry name" value="PBP2_MidA_like"/>
    <property type="match status" value="1"/>
</dbReference>
<dbReference type="Gene3D" id="3.40.190.10">
    <property type="entry name" value="Periplasmic binding protein-like II"/>
    <property type="match status" value="2"/>
</dbReference>
<feature type="signal peptide" evidence="2">
    <location>
        <begin position="1"/>
        <end position="31"/>
    </location>
</feature>
<dbReference type="EMBL" id="MCHX01000013">
    <property type="protein sequence ID" value="OFJ54423.1"/>
    <property type="molecule type" value="Genomic_DNA"/>
</dbReference>
<keyword evidence="5" id="KW-1185">Reference proteome</keyword>
<evidence type="ECO:0000256" key="1">
    <source>
        <dbReference type="ARBA" id="ARBA00022729"/>
    </source>
</evidence>
<name>A0A1E8Q745_9MYCO</name>
<dbReference type="Pfam" id="PF00497">
    <property type="entry name" value="SBP_bac_3"/>
    <property type="match status" value="1"/>
</dbReference>
<dbReference type="InterPro" id="IPR001638">
    <property type="entry name" value="Solute-binding_3/MltF_N"/>
</dbReference>
<comment type="caution">
    <text evidence="4">The sequence shown here is derived from an EMBL/GenBank/DDBJ whole genome shotgun (WGS) entry which is preliminary data.</text>
</comment>
<accession>A0A1E8Q745</accession>
<proteinExistence type="predicted"/>
<feature type="domain" description="Solute-binding protein family 3/N-terminal" evidence="3">
    <location>
        <begin position="55"/>
        <end position="285"/>
    </location>
</feature>
<keyword evidence="1 2" id="KW-0732">Signal</keyword>
<evidence type="ECO:0000256" key="2">
    <source>
        <dbReference type="SAM" id="SignalP"/>
    </source>
</evidence>
<protein>
    <submittedName>
        <fullName evidence="4">ABC transporter substrate-binding protein</fullName>
    </submittedName>
</protein>
<feature type="chain" id="PRO_5038619136" evidence="2">
    <location>
        <begin position="32"/>
        <end position="290"/>
    </location>
</feature>
<evidence type="ECO:0000313" key="5">
    <source>
        <dbReference type="Proteomes" id="UP000178953"/>
    </source>
</evidence>
<dbReference type="SUPFAM" id="SSF53850">
    <property type="entry name" value="Periplasmic binding protein-like II"/>
    <property type="match status" value="1"/>
</dbReference>
<dbReference type="SMART" id="SM00062">
    <property type="entry name" value="PBPb"/>
    <property type="match status" value="1"/>
</dbReference>
<dbReference type="PROSITE" id="PS51257">
    <property type="entry name" value="PROKAR_LIPOPROTEIN"/>
    <property type="match status" value="1"/>
</dbReference>
<dbReference type="PANTHER" id="PTHR35936">
    <property type="entry name" value="MEMBRANE-BOUND LYTIC MUREIN TRANSGLYCOSYLASE F"/>
    <property type="match status" value="1"/>
</dbReference>
<dbReference type="RefSeq" id="WP_070352478.1">
    <property type="nucleotide sequence ID" value="NZ_CP043474.1"/>
</dbReference>
<dbReference type="PANTHER" id="PTHR35936:SF17">
    <property type="entry name" value="ARGININE-BINDING EXTRACELLULAR PROTEIN ARTP"/>
    <property type="match status" value="1"/>
</dbReference>
<gene>
    <name evidence="4" type="ORF">BEL07_07360</name>
</gene>
<reference evidence="4 5" key="1">
    <citation type="submission" date="2016-09" db="EMBL/GenBank/DDBJ databases">
        <title>genome sequence of Mycobacterium sp. 739 SCH.</title>
        <authorList>
            <person name="Greninger A.L."/>
            <person name="Qin X."/>
            <person name="Jerome K."/>
            <person name="Vora S."/>
            <person name="Quinn K."/>
        </authorList>
    </citation>
    <scope>NUCLEOTIDE SEQUENCE [LARGE SCALE GENOMIC DNA]</scope>
    <source>
        <strain evidence="4 5">SCH</strain>
    </source>
</reference>
<evidence type="ECO:0000313" key="4">
    <source>
        <dbReference type="EMBL" id="OFJ54423.1"/>
    </source>
</evidence>
<dbReference type="Proteomes" id="UP000178953">
    <property type="component" value="Unassembled WGS sequence"/>
</dbReference>
<sequence length="290" mass="29885">MSRSTIHLVRAAVCSAAAILAMTGCSSSDDAASGAEPTKSGPPKVAPPAVLQADTLKICAPNDGTPPNVYHDASGELVGSEVDLGKALAAQLGLNAQFVESSFATVIPTLQAKQCDVIMAQLYIKPEREKVVDFVPYVMSGTGIAVSKEHPAAITGLDDSLCGKKVILAVATTAEALAQEQSEKCTAAGKAPVDITRSNQADVSIQQVQNGQVDAFMDTAETLGYYATKTGARIQSVGDPFGTIQIGAATLKGNTALHDALAGALSEVESNGTYGKILDEWGMSDLSIES</sequence>